<accession>A0A1T5B6A7</accession>
<dbReference type="STRING" id="651661.SAMN05660293_00021"/>
<dbReference type="Proteomes" id="UP000190897">
    <property type="component" value="Unassembled WGS sequence"/>
</dbReference>
<evidence type="ECO:0000313" key="1">
    <source>
        <dbReference type="EMBL" id="SKB42579.1"/>
    </source>
</evidence>
<keyword evidence="2" id="KW-1185">Reference proteome</keyword>
<name>A0A1T5B6A7_9BACT</name>
<evidence type="ECO:0000313" key="2">
    <source>
        <dbReference type="Proteomes" id="UP000190897"/>
    </source>
</evidence>
<reference evidence="2" key="1">
    <citation type="submission" date="2017-02" db="EMBL/GenBank/DDBJ databases">
        <authorList>
            <person name="Varghese N."/>
            <person name="Submissions S."/>
        </authorList>
    </citation>
    <scope>NUCLEOTIDE SEQUENCE [LARGE SCALE GENOMIC DNA]</scope>
    <source>
        <strain evidence="2">DSM 22270</strain>
    </source>
</reference>
<protein>
    <recommendedName>
        <fullName evidence="3">Outer membrane protein beta-barrel domain-containing protein</fullName>
    </recommendedName>
</protein>
<evidence type="ECO:0008006" key="3">
    <source>
        <dbReference type="Google" id="ProtNLM"/>
    </source>
</evidence>
<organism evidence="1 2">
    <name type="scientific">Dyadobacter psychrophilus</name>
    <dbReference type="NCBI Taxonomy" id="651661"/>
    <lineage>
        <taxon>Bacteria</taxon>
        <taxon>Pseudomonadati</taxon>
        <taxon>Bacteroidota</taxon>
        <taxon>Cytophagia</taxon>
        <taxon>Cytophagales</taxon>
        <taxon>Spirosomataceae</taxon>
        <taxon>Dyadobacter</taxon>
    </lineage>
</organism>
<dbReference type="AlphaFoldDB" id="A0A1T5B6A7"/>
<gene>
    <name evidence="1" type="ORF">SAMN05660293_00021</name>
</gene>
<proteinExistence type="predicted"/>
<dbReference type="RefSeq" id="WP_229208234.1">
    <property type="nucleotide sequence ID" value="NZ_FUZA01000001.1"/>
</dbReference>
<dbReference type="EMBL" id="FUZA01000001">
    <property type="protein sequence ID" value="SKB42579.1"/>
    <property type="molecule type" value="Genomic_DNA"/>
</dbReference>
<sequence length="168" mass="18453">MEKRVNPNIQYKKKGFVHNTELGPLAMSNRASNGVTTSAFSFQTTNGYKFNQWVYTGLGIGADLYAVQTFVPVVLSMRGDFSSKGSKIPFYFLEGGYGFNATSNDVDNVRFGGGATFSAGLGLKLLFNDNTGFVIGAGYRFQRSSVARLALEELEDFNRLTLRTGFSF</sequence>